<feature type="region of interest" description="Disordered" evidence="1">
    <location>
        <begin position="1"/>
        <end position="117"/>
    </location>
</feature>
<feature type="compositionally biased region" description="Low complexity" evidence="1">
    <location>
        <begin position="10"/>
        <end position="32"/>
    </location>
</feature>
<evidence type="ECO:0000313" key="2">
    <source>
        <dbReference type="EMBL" id="CAI0549207.1"/>
    </source>
</evidence>
<accession>A0AAV0QYE0</accession>
<keyword evidence="3" id="KW-1185">Reference proteome</keyword>
<comment type="caution">
    <text evidence="2">The sequence shown here is derived from an EMBL/GenBank/DDBJ whole genome shotgun (WGS) entry which is preliminary data.</text>
</comment>
<evidence type="ECO:0000256" key="1">
    <source>
        <dbReference type="SAM" id="MobiDB-lite"/>
    </source>
</evidence>
<feature type="compositionally biased region" description="Pro residues" evidence="1">
    <location>
        <begin position="72"/>
        <end position="86"/>
    </location>
</feature>
<protein>
    <submittedName>
        <fullName evidence="2">Uncharacterized protein</fullName>
    </submittedName>
</protein>
<reference evidence="2" key="1">
    <citation type="submission" date="2022-08" db="EMBL/GenBank/DDBJ databases">
        <authorList>
            <person name="Gutierrez-Valencia J."/>
        </authorList>
    </citation>
    <scope>NUCLEOTIDE SEQUENCE</scope>
</reference>
<dbReference type="Proteomes" id="UP001154282">
    <property type="component" value="Unassembled WGS sequence"/>
</dbReference>
<dbReference type="EMBL" id="CAMGYJ010000010">
    <property type="protein sequence ID" value="CAI0549207.1"/>
    <property type="molecule type" value="Genomic_DNA"/>
</dbReference>
<sequence length="117" mass="11837">MTGGLRGPLSASSSTTASSAAATPPSSSTKQPPRGPRKTPPPTAASPKRFVSSKTPSHRWRGCAPASCPAPTSSPSPPGTLPPPWRARPGAWSSGGGIPARHSLLSPVPTSRIPRTT</sequence>
<gene>
    <name evidence="2" type="ORF">LITE_LOCUS45055</name>
</gene>
<organism evidence="2 3">
    <name type="scientific">Linum tenue</name>
    <dbReference type="NCBI Taxonomy" id="586396"/>
    <lineage>
        <taxon>Eukaryota</taxon>
        <taxon>Viridiplantae</taxon>
        <taxon>Streptophyta</taxon>
        <taxon>Embryophyta</taxon>
        <taxon>Tracheophyta</taxon>
        <taxon>Spermatophyta</taxon>
        <taxon>Magnoliopsida</taxon>
        <taxon>eudicotyledons</taxon>
        <taxon>Gunneridae</taxon>
        <taxon>Pentapetalae</taxon>
        <taxon>rosids</taxon>
        <taxon>fabids</taxon>
        <taxon>Malpighiales</taxon>
        <taxon>Linaceae</taxon>
        <taxon>Linum</taxon>
    </lineage>
</organism>
<proteinExistence type="predicted"/>
<evidence type="ECO:0000313" key="3">
    <source>
        <dbReference type="Proteomes" id="UP001154282"/>
    </source>
</evidence>
<feature type="compositionally biased region" description="Low complexity" evidence="1">
    <location>
        <begin position="62"/>
        <end position="71"/>
    </location>
</feature>
<name>A0AAV0QYE0_9ROSI</name>
<dbReference type="AlphaFoldDB" id="A0AAV0QYE0"/>